<dbReference type="GO" id="GO:0002949">
    <property type="term" value="P:tRNA threonylcarbamoyladenosine modification"/>
    <property type="evidence" value="ECO:0007669"/>
    <property type="project" value="InterPro"/>
</dbReference>
<evidence type="ECO:0000256" key="2">
    <source>
        <dbReference type="ARBA" id="ARBA00007599"/>
    </source>
</evidence>
<evidence type="ECO:0000313" key="12">
    <source>
        <dbReference type="Proteomes" id="UP000034160"/>
    </source>
</evidence>
<dbReference type="GO" id="GO:0005524">
    <property type="term" value="F:ATP binding"/>
    <property type="evidence" value="ECO:0007669"/>
    <property type="project" value="UniProtKB-KW"/>
</dbReference>
<comment type="subcellular location">
    <subcellularLocation>
        <location evidence="1">Cytoplasm</location>
    </subcellularLocation>
</comment>
<name>A0A0G1B6S8_9BACT</name>
<keyword evidence="8" id="KW-0067">ATP-binding</keyword>
<dbReference type="InterPro" id="IPR003442">
    <property type="entry name" value="T6A_TsaE"/>
</dbReference>
<evidence type="ECO:0000256" key="5">
    <source>
        <dbReference type="ARBA" id="ARBA00022694"/>
    </source>
</evidence>
<dbReference type="NCBIfam" id="TIGR00150">
    <property type="entry name" value="T6A_YjeE"/>
    <property type="match status" value="1"/>
</dbReference>
<proteinExistence type="inferred from homology"/>
<evidence type="ECO:0000256" key="10">
    <source>
        <dbReference type="ARBA" id="ARBA00032441"/>
    </source>
</evidence>
<evidence type="ECO:0000256" key="7">
    <source>
        <dbReference type="ARBA" id="ARBA00022741"/>
    </source>
</evidence>
<dbReference type="Pfam" id="PF02367">
    <property type="entry name" value="TsaE"/>
    <property type="match status" value="1"/>
</dbReference>
<evidence type="ECO:0000256" key="9">
    <source>
        <dbReference type="ARBA" id="ARBA00022842"/>
    </source>
</evidence>
<keyword evidence="4" id="KW-0963">Cytoplasm</keyword>
<dbReference type="AlphaFoldDB" id="A0A0G1B6S8"/>
<organism evidence="11 12">
    <name type="scientific">Candidatus Amesbacteria bacterium GW2011_GWA2_42_12</name>
    <dbReference type="NCBI Taxonomy" id="1618356"/>
    <lineage>
        <taxon>Bacteria</taxon>
        <taxon>Candidatus Amesiibacteriota</taxon>
    </lineage>
</organism>
<keyword evidence="7" id="KW-0547">Nucleotide-binding</keyword>
<gene>
    <name evidence="11" type="ORF">UU93_C0001G0024</name>
</gene>
<comment type="similarity">
    <text evidence="2">Belongs to the TsaE family.</text>
</comment>
<protein>
    <recommendedName>
        <fullName evidence="3">tRNA threonylcarbamoyladenosine biosynthesis protein TsaE</fullName>
    </recommendedName>
    <alternativeName>
        <fullName evidence="10">t(6)A37 threonylcarbamoyladenosine biosynthesis protein TsaE</fullName>
    </alternativeName>
</protein>
<evidence type="ECO:0000256" key="1">
    <source>
        <dbReference type="ARBA" id="ARBA00004496"/>
    </source>
</evidence>
<keyword evidence="6" id="KW-0479">Metal-binding</keyword>
<evidence type="ECO:0000256" key="6">
    <source>
        <dbReference type="ARBA" id="ARBA00022723"/>
    </source>
</evidence>
<dbReference type="EMBL" id="LCCN01000001">
    <property type="protein sequence ID" value="KKS33193.1"/>
    <property type="molecule type" value="Genomic_DNA"/>
</dbReference>
<comment type="caution">
    <text evidence="11">The sequence shown here is derived from an EMBL/GenBank/DDBJ whole genome shotgun (WGS) entry which is preliminary data.</text>
</comment>
<evidence type="ECO:0000256" key="3">
    <source>
        <dbReference type="ARBA" id="ARBA00019010"/>
    </source>
</evidence>
<keyword evidence="9" id="KW-0460">Magnesium</keyword>
<dbReference type="PANTHER" id="PTHR33540">
    <property type="entry name" value="TRNA THREONYLCARBAMOYLADENOSINE BIOSYNTHESIS PROTEIN TSAE"/>
    <property type="match status" value="1"/>
</dbReference>
<dbReference type="Proteomes" id="UP000034160">
    <property type="component" value="Unassembled WGS sequence"/>
</dbReference>
<keyword evidence="5" id="KW-0819">tRNA processing</keyword>
<accession>A0A0G1B6S8</accession>
<evidence type="ECO:0000256" key="8">
    <source>
        <dbReference type="ARBA" id="ARBA00022840"/>
    </source>
</evidence>
<dbReference type="PANTHER" id="PTHR33540:SF2">
    <property type="entry name" value="TRNA THREONYLCARBAMOYLADENOSINE BIOSYNTHESIS PROTEIN TSAE"/>
    <property type="match status" value="1"/>
</dbReference>
<dbReference type="Gene3D" id="3.40.50.300">
    <property type="entry name" value="P-loop containing nucleotide triphosphate hydrolases"/>
    <property type="match status" value="1"/>
</dbReference>
<sequence length="149" mass="17187">MIKSKRDLRGLARELLKLKPNIIALEGPLGAGKTTLTKEIAKQLGVSENVISPTYVLETEYRIMNTEKLFIHIDCYRMETVDELMRLGIEKRIKNQDVIVIEWADKFKSQIQNLKSQIVWVKLNYCNSPLPPLLTQERGDCRECTIEIV</sequence>
<evidence type="ECO:0000256" key="4">
    <source>
        <dbReference type="ARBA" id="ARBA00022490"/>
    </source>
</evidence>
<dbReference type="GO" id="GO:0005737">
    <property type="term" value="C:cytoplasm"/>
    <property type="evidence" value="ECO:0007669"/>
    <property type="project" value="UniProtKB-SubCell"/>
</dbReference>
<dbReference type="STRING" id="1618356.UU93_C0001G0024"/>
<dbReference type="GO" id="GO:0046872">
    <property type="term" value="F:metal ion binding"/>
    <property type="evidence" value="ECO:0007669"/>
    <property type="project" value="UniProtKB-KW"/>
</dbReference>
<reference evidence="11 12" key="1">
    <citation type="journal article" date="2015" name="Nature">
        <title>rRNA introns, odd ribosomes, and small enigmatic genomes across a large radiation of phyla.</title>
        <authorList>
            <person name="Brown C.T."/>
            <person name="Hug L.A."/>
            <person name="Thomas B.C."/>
            <person name="Sharon I."/>
            <person name="Castelle C.J."/>
            <person name="Singh A."/>
            <person name="Wilkins M.J."/>
            <person name="Williams K.H."/>
            <person name="Banfield J.F."/>
        </authorList>
    </citation>
    <scope>NUCLEOTIDE SEQUENCE [LARGE SCALE GENOMIC DNA]</scope>
</reference>
<dbReference type="InterPro" id="IPR027417">
    <property type="entry name" value="P-loop_NTPase"/>
</dbReference>
<dbReference type="SUPFAM" id="SSF52540">
    <property type="entry name" value="P-loop containing nucleoside triphosphate hydrolases"/>
    <property type="match status" value="1"/>
</dbReference>
<evidence type="ECO:0000313" key="11">
    <source>
        <dbReference type="EMBL" id="KKS33193.1"/>
    </source>
</evidence>